<comment type="caution">
    <text evidence="20">The sequence shown here is derived from an EMBL/GenBank/DDBJ whole genome shotgun (WGS) entry which is preliminary data.</text>
</comment>
<dbReference type="SUPFAM" id="SSF53955">
    <property type="entry name" value="Lysozyme-like"/>
    <property type="match status" value="1"/>
</dbReference>
<keyword evidence="11" id="KW-0573">Peptidoglycan synthesis</keyword>
<comment type="catalytic activity">
    <reaction evidence="16">
        <text>[GlcNAc-(1-&gt;4)-Mur2Ac(oyl-L-Ala-gamma-D-Glu-L-Lys-D-Ala-D-Ala)](n)-di-trans,octa-cis-undecaprenyl diphosphate + beta-D-GlcNAc-(1-&gt;4)-Mur2Ac(oyl-L-Ala-gamma-D-Glu-L-Lys-D-Ala-D-Ala)-di-trans,octa-cis-undecaprenyl diphosphate = [GlcNAc-(1-&gt;4)-Mur2Ac(oyl-L-Ala-gamma-D-Glu-L-Lys-D-Ala-D-Ala)](n+1)-di-trans,octa-cis-undecaprenyl diphosphate + di-trans,octa-cis-undecaprenyl diphosphate + H(+)</text>
        <dbReference type="Rhea" id="RHEA:23708"/>
        <dbReference type="Rhea" id="RHEA-COMP:9602"/>
        <dbReference type="Rhea" id="RHEA-COMP:9603"/>
        <dbReference type="ChEBI" id="CHEBI:15378"/>
        <dbReference type="ChEBI" id="CHEBI:58405"/>
        <dbReference type="ChEBI" id="CHEBI:60033"/>
        <dbReference type="ChEBI" id="CHEBI:78435"/>
        <dbReference type="EC" id="2.4.99.28"/>
    </reaction>
</comment>
<feature type="transmembrane region" description="Helical" evidence="17">
    <location>
        <begin position="134"/>
        <end position="156"/>
    </location>
</feature>
<keyword evidence="17" id="KW-0812">Transmembrane</keyword>
<evidence type="ECO:0000313" key="20">
    <source>
        <dbReference type="EMBL" id="OGK47398.1"/>
    </source>
</evidence>
<dbReference type="InterPro" id="IPR050396">
    <property type="entry name" value="Glycosyltr_51/Transpeptidase"/>
</dbReference>
<keyword evidence="5" id="KW-0121">Carboxypeptidase</keyword>
<evidence type="ECO:0000256" key="8">
    <source>
        <dbReference type="ARBA" id="ARBA00022679"/>
    </source>
</evidence>
<keyword evidence="10" id="KW-0133">Cell shape</keyword>
<evidence type="ECO:0000256" key="7">
    <source>
        <dbReference type="ARBA" id="ARBA00022676"/>
    </source>
</evidence>
<keyword evidence="12 17" id="KW-0472">Membrane</keyword>
<evidence type="ECO:0000256" key="11">
    <source>
        <dbReference type="ARBA" id="ARBA00022984"/>
    </source>
</evidence>
<evidence type="ECO:0000259" key="18">
    <source>
        <dbReference type="Pfam" id="PF00905"/>
    </source>
</evidence>
<name>A0A1F7IVJ7_9BACT</name>
<feature type="transmembrane region" description="Helical" evidence="17">
    <location>
        <begin position="15"/>
        <end position="35"/>
    </location>
</feature>
<keyword evidence="13" id="KW-0511">Multifunctional enzyme</keyword>
<evidence type="ECO:0000256" key="1">
    <source>
        <dbReference type="ARBA" id="ARBA00004236"/>
    </source>
</evidence>
<comment type="catalytic activity">
    <reaction evidence="15">
        <text>Preferential cleavage: (Ac)2-L-Lys-D-Ala-|-D-Ala. Also transpeptidation of peptidyl-alanyl moieties that are N-acyl substituents of D-alanine.</text>
        <dbReference type="EC" id="3.4.16.4"/>
    </reaction>
</comment>
<dbReference type="InterPro" id="IPR001264">
    <property type="entry name" value="Glyco_trans_51"/>
</dbReference>
<dbReference type="Gene3D" id="3.40.710.10">
    <property type="entry name" value="DD-peptidase/beta-lactamase superfamily"/>
    <property type="match status" value="1"/>
</dbReference>
<dbReference type="AlphaFoldDB" id="A0A1F7IVJ7"/>
<dbReference type="InterPro" id="IPR012338">
    <property type="entry name" value="Beta-lactam/transpept-like"/>
</dbReference>
<evidence type="ECO:0000256" key="16">
    <source>
        <dbReference type="ARBA" id="ARBA00049902"/>
    </source>
</evidence>
<dbReference type="InterPro" id="IPR001460">
    <property type="entry name" value="PCN-bd_Tpept"/>
</dbReference>
<evidence type="ECO:0000256" key="6">
    <source>
        <dbReference type="ARBA" id="ARBA00022670"/>
    </source>
</evidence>
<dbReference type="Proteomes" id="UP000177141">
    <property type="component" value="Unassembled WGS sequence"/>
</dbReference>
<evidence type="ECO:0000256" key="13">
    <source>
        <dbReference type="ARBA" id="ARBA00023268"/>
    </source>
</evidence>
<keyword evidence="4" id="KW-1003">Cell membrane</keyword>
<evidence type="ECO:0000256" key="17">
    <source>
        <dbReference type="SAM" id="Phobius"/>
    </source>
</evidence>
<comment type="subcellular location">
    <subcellularLocation>
        <location evidence="1">Cell membrane</location>
    </subcellularLocation>
</comment>
<dbReference type="GO" id="GO:0008955">
    <property type="term" value="F:peptidoglycan glycosyltransferase activity"/>
    <property type="evidence" value="ECO:0007669"/>
    <property type="project" value="UniProtKB-EC"/>
</dbReference>
<dbReference type="GO" id="GO:0008658">
    <property type="term" value="F:penicillin binding"/>
    <property type="evidence" value="ECO:0007669"/>
    <property type="project" value="InterPro"/>
</dbReference>
<dbReference type="PANTHER" id="PTHR32282">
    <property type="entry name" value="BINDING PROTEIN TRANSPEPTIDASE, PUTATIVE-RELATED"/>
    <property type="match status" value="1"/>
</dbReference>
<evidence type="ECO:0000256" key="2">
    <source>
        <dbReference type="ARBA" id="ARBA00007090"/>
    </source>
</evidence>
<dbReference type="GO" id="GO:0071555">
    <property type="term" value="P:cell wall organization"/>
    <property type="evidence" value="ECO:0007669"/>
    <property type="project" value="UniProtKB-KW"/>
</dbReference>
<dbReference type="GO" id="GO:0030288">
    <property type="term" value="C:outer membrane-bounded periplasmic space"/>
    <property type="evidence" value="ECO:0007669"/>
    <property type="project" value="TreeGrafter"/>
</dbReference>
<dbReference type="GO" id="GO:0009252">
    <property type="term" value="P:peptidoglycan biosynthetic process"/>
    <property type="evidence" value="ECO:0007669"/>
    <property type="project" value="UniProtKB-KW"/>
</dbReference>
<dbReference type="Gene3D" id="1.10.3810.10">
    <property type="entry name" value="Biosynthetic peptidoglycan transglycosylase-like"/>
    <property type="match status" value="1"/>
</dbReference>
<keyword evidence="7" id="KW-0328">Glycosyltransferase</keyword>
<dbReference type="STRING" id="1802061.A3A93_00795"/>
<comment type="similarity">
    <text evidence="3">In the N-terminal section; belongs to the glycosyltransferase 51 family.</text>
</comment>
<dbReference type="NCBIfam" id="TIGR02074">
    <property type="entry name" value="PBP_1a_fam"/>
    <property type="match status" value="1"/>
</dbReference>
<evidence type="ECO:0000256" key="9">
    <source>
        <dbReference type="ARBA" id="ARBA00022801"/>
    </source>
</evidence>
<proteinExistence type="inferred from homology"/>
<keyword evidence="6" id="KW-0645">Protease</keyword>
<dbReference type="InterPro" id="IPR036950">
    <property type="entry name" value="PBP_transglycosylase"/>
</dbReference>
<evidence type="ECO:0000256" key="15">
    <source>
        <dbReference type="ARBA" id="ARBA00034000"/>
    </source>
</evidence>
<accession>A0A1F7IVJ7</accession>
<evidence type="ECO:0000256" key="14">
    <source>
        <dbReference type="ARBA" id="ARBA00023316"/>
    </source>
</evidence>
<dbReference type="EMBL" id="MGAL01000032">
    <property type="protein sequence ID" value="OGK47398.1"/>
    <property type="molecule type" value="Genomic_DNA"/>
</dbReference>
<dbReference type="PANTHER" id="PTHR32282:SF11">
    <property type="entry name" value="PENICILLIN-BINDING PROTEIN 1B"/>
    <property type="match status" value="1"/>
</dbReference>
<evidence type="ECO:0000256" key="4">
    <source>
        <dbReference type="ARBA" id="ARBA00022475"/>
    </source>
</evidence>
<keyword evidence="14" id="KW-0961">Cell wall biogenesis/degradation</keyword>
<feature type="domain" description="Glycosyl transferase family 51" evidence="19">
    <location>
        <begin position="209"/>
        <end position="384"/>
    </location>
</feature>
<feature type="domain" description="Penicillin-binding protein transpeptidase" evidence="18">
    <location>
        <begin position="472"/>
        <end position="717"/>
    </location>
</feature>
<dbReference type="InterPro" id="IPR023346">
    <property type="entry name" value="Lysozyme-like_dom_sf"/>
</dbReference>
<dbReference type="GO" id="GO:0006508">
    <property type="term" value="P:proteolysis"/>
    <property type="evidence" value="ECO:0007669"/>
    <property type="project" value="UniProtKB-KW"/>
</dbReference>
<dbReference type="GO" id="GO:0009002">
    <property type="term" value="F:serine-type D-Ala-D-Ala carboxypeptidase activity"/>
    <property type="evidence" value="ECO:0007669"/>
    <property type="project" value="UniProtKB-EC"/>
</dbReference>
<dbReference type="Pfam" id="PF00912">
    <property type="entry name" value="Transgly"/>
    <property type="match status" value="1"/>
</dbReference>
<evidence type="ECO:0000256" key="3">
    <source>
        <dbReference type="ARBA" id="ARBA00007739"/>
    </source>
</evidence>
<dbReference type="Pfam" id="PF00905">
    <property type="entry name" value="Transpeptidase"/>
    <property type="match status" value="1"/>
</dbReference>
<keyword evidence="17" id="KW-1133">Transmembrane helix</keyword>
<evidence type="ECO:0000256" key="12">
    <source>
        <dbReference type="ARBA" id="ARBA00023136"/>
    </source>
</evidence>
<comment type="similarity">
    <text evidence="2">In the C-terminal section; belongs to the transpeptidase family.</text>
</comment>
<dbReference type="GO" id="GO:0005886">
    <property type="term" value="C:plasma membrane"/>
    <property type="evidence" value="ECO:0007669"/>
    <property type="project" value="UniProtKB-SubCell"/>
</dbReference>
<evidence type="ECO:0000256" key="10">
    <source>
        <dbReference type="ARBA" id="ARBA00022960"/>
    </source>
</evidence>
<feature type="transmembrane region" description="Helical" evidence="17">
    <location>
        <begin position="108"/>
        <end position="128"/>
    </location>
</feature>
<protein>
    <submittedName>
        <fullName evidence="20">Uncharacterized protein</fullName>
    </submittedName>
</protein>
<sequence>MSRKIILSFSIIKKYLFLSLLFGIYSIIEALIFIGELTQKIIVYPPYYVYKFTIWTVKRSKTYIKSVNITFNQKIESDQYISDKQKTLKYKIPFKALLKSSYKKNKKYIYLSSHLFWTITKKTIYFTIYLLQEIIYFLGLVFRLIIKVPLNLYRFFTSKSFQYFIYGFLFCFLTILIYMGYRFVVDLPSPREIGTTNFAQSTHLYDRNGKLLYEIYRDVNRTPVNLSDLPPYVVQATIAIEDKNFYNHKGISFFGGILRAFKETITTNELQGGSTITQQLVKSALLSPERTIERKFKEIFLAVWTEQIYSKQKIMEMYLNQVPYGGSAYGIEEAAEIYYSKSAKFLNLNEAALLAGLPRAPSVYSPFVNPKLTLSRRNEVLRGMYNLGYIPKDVLNQTLAMEVNIQPQKTTIHAPHFVFFTKNYLEKEFGTRKVEESGFRVTTTIDLEIQETAETILREELDKIQNLNVTNGGIIVLSPQTGEILAMVGSVDYFLDKYGAYNVTTAERQPGSALKPMLYALALERGFTAASPIEDAPIIFQTQGNEPYRPVNYDGRFHGKVTLRYALSNSYNIPAVKVLNQLGVQQFVDFAKQMGIDTWTDSSRFGLSLGLGGGEVTLIDLAQVYGVFATGGYRVEPNPVKKIVDSKERVVEQLTDQKLRVLDSGIAFIITDILSDNIARQQAFGPGSALEIPGYKVAVKTGTTNEKKDNLAVGFTPEFLVGVWVGNNDNTPMNPHLTSGVTGAAPIWHRVMQYLLENKAQGLTFQQPENIIAKPCYGSRVEYFLSGTEIHGYCYDTKIKPKEADEEKHEANINRP</sequence>
<dbReference type="GO" id="GO:0008360">
    <property type="term" value="P:regulation of cell shape"/>
    <property type="evidence" value="ECO:0007669"/>
    <property type="project" value="UniProtKB-KW"/>
</dbReference>
<dbReference type="SUPFAM" id="SSF56601">
    <property type="entry name" value="beta-lactamase/transpeptidase-like"/>
    <property type="match status" value="1"/>
</dbReference>
<evidence type="ECO:0000259" key="19">
    <source>
        <dbReference type="Pfam" id="PF00912"/>
    </source>
</evidence>
<evidence type="ECO:0000256" key="5">
    <source>
        <dbReference type="ARBA" id="ARBA00022645"/>
    </source>
</evidence>
<reference evidence="20 21" key="1">
    <citation type="journal article" date="2016" name="Nat. Commun.">
        <title>Thousands of microbial genomes shed light on interconnected biogeochemical processes in an aquifer system.</title>
        <authorList>
            <person name="Anantharaman K."/>
            <person name="Brown C.T."/>
            <person name="Hug L.A."/>
            <person name="Sharon I."/>
            <person name="Castelle C.J."/>
            <person name="Probst A.J."/>
            <person name="Thomas B.C."/>
            <person name="Singh A."/>
            <person name="Wilkins M.J."/>
            <person name="Karaoz U."/>
            <person name="Brodie E.L."/>
            <person name="Williams K.H."/>
            <person name="Hubbard S.S."/>
            <person name="Banfield J.F."/>
        </authorList>
    </citation>
    <scope>NUCLEOTIDE SEQUENCE [LARGE SCALE GENOMIC DNA]</scope>
</reference>
<organism evidence="20 21">
    <name type="scientific">Candidatus Roizmanbacteria bacterium RIFCSPLOWO2_01_FULL_38_12</name>
    <dbReference type="NCBI Taxonomy" id="1802061"/>
    <lineage>
        <taxon>Bacteria</taxon>
        <taxon>Candidatus Roizmaniibacteriota</taxon>
    </lineage>
</organism>
<keyword evidence="9" id="KW-0378">Hydrolase</keyword>
<evidence type="ECO:0000313" key="21">
    <source>
        <dbReference type="Proteomes" id="UP000177141"/>
    </source>
</evidence>
<dbReference type="FunFam" id="1.10.3810.10:FF:000001">
    <property type="entry name" value="Penicillin-binding protein 1A"/>
    <property type="match status" value="1"/>
</dbReference>
<feature type="transmembrane region" description="Helical" evidence="17">
    <location>
        <begin position="163"/>
        <end position="181"/>
    </location>
</feature>
<gene>
    <name evidence="20" type="ORF">A3A93_00795</name>
</gene>
<keyword evidence="8" id="KW-0808">Transferase</keyword>